<dbReference type="AlphaFoldDB" id="A0A3N1Y1K8"/>
<reference evidence="1 2" key="1">
    <citation type="submission" date="2018-11" db="EMBL/GenBank/DDBJ databases">
        <title>Genomic Encyclopedia of Type Strains, Phase IV (KMG-IV): sequencing the most valuable type-strain genomes for metagenomic binning, comparative biology and taxonomic classification.</title>
        <authorList>
            <person name="Goeker M."/>
        </authorList>
    </citation>
    <scope>NUCLEOTIDE SEQUENCE [LARGE SCALE GENOMIC DNA]</scope>
    <source>
        <strain evidence="1 2">DSM 100275</strain>
    </source>
</reference>
<accession>A0A3N1Y1K8</accession>
<dbReference type="Gene3D" id="3.30.70.240">
    <property type="match status" value="1"/>
</dbReference>
<comment type="caution">
    <text evidence="1">The sequence shown here is derived from an EMBL/GenBank/DDBJ whole genome shotgun (WGS) entry which is preliminary data.</text>
</comment>
<name>A0A3N1Y1K8_9GAMM</name>
<sequence length="116" mass="12871">MSTMTVVVTRNVSPRMRGFLASTMVELAPGVYSAPRQSPAVRDRIWHVLQEWFVLERDASVVLLWEEPTMPGGQAVRTLGVPPVDLCEVDGLLLARRRMDPEAAAAGWLKACRGIR</sequence>
<dbReference type="RefSeq" id="WP_245995215.1">
    <property type="nucleotide sequence ID" value="NZ_RJVI01000002.1"/>
</dbReference>
<evidence type="ECO:0000313" key="2">
    <source>
        <dbReference type="Proteomes" id="UP000276634"/>
    </source>
</evidence>
<dbReference type="InterPro" id="IPR010152">
    <property type="entry name" value="CRISPR-assoc_prot_Cas2_sub"/>
</dbReference>
<proteinExistence type="predicted"/>
<dbReference type="EMBL" id="RJVI01000002">
    <property type="protein sequence ID" value="ROR32705.1"/>
    <property type="molecule type" value="Genomic_DNA"/>
</dbReference>
<dbReference type="Pfam" id="PF09707">
    <property type="entry name" value="Cas_Cas2CT1978"/>
    <property type="match status" value="1"/>
</dbReference>
<keyword evidence="2" id="KW-1185">Reference proteome</keyword>
<dbReference type="NCBIfam" id="TIGR01873">
    <property type="entry name" value="cas_CT1978"/>
    <property type="match status" value="1"/>
</dbReference>
<protein>
    <submittedName>
        <fullName evidence="1">CRISPR-associated Cas2 family protein</fullName>
    </submittedName>
</protein>
<evidence type="ECO:0000313" key="1">
    <source>
        <dbReference type="EMBL" id="ROR32705.1"/>
    </source>
</evidence>
<dbReference type="Proteomes" id="UP000276634">
    <property type="component" value="Unassembled WGS sequence"/>
</dbReference>
<organism evidence="1 2">
    <name type="scientific">Inmirania thermothiophila</name>
    <dbReference type="NCBI Taxonomy" id="1750597"/>
    <lineage>
        <taxon>Bacteria</taxon>
        <taxon>Pseudomonadati</taxon>
        <taxon>Pseudomonadota</taxon>
        <taxon>Gammaproteobacteria</taxon>
        <taxon>Chromatiales</taxon>
        <taxon>Ectothiorhodospiraceae</taxon>
        <taxon>Inmirania</taxon>
    </lineage>
</organism>
<gene>
    <name evidence="1" type="ORF">EDC57_1912</name>
</gene>